<dbReference type="Pfam" id="PF00135">
    <property type="entry name" value="COesterase"/>
    <property type="match status" value="1"/>
</dbReference>
<accession>A0A7W7QH47</accession>
<reference evidence="6 7" key="1">
    <citation type="submission" date="2020-08" db="EMBL/GenBank/DDBJ databases">
        <title>Genomic Encyclopedia of Type Strains, Phase III (KMG-III): the genomes of soil and plant-associated and newly described type strains.</title>
        <authorList>
            <person name="Whitman W."/>
        </authorList>
    </citation>
    <scope>NUCLEOTIDE SEQUENCE [LARGE SCALE GENOMIC DNA]</scope>
    <source>
        <strain evidence="6 7">CECT 8840</strain>
    </source>
</reference>
<sequence>MIVNTHYGAVEGLVKGDVTAFLGVPFAASPVGDLRWRPPVPPTPWAGVRPAVEYGPAVPQCHDAVAEEMLGQLPYPAAEDGCLNLNVWTPGTGGGPRPVMVWIHGGAFLNGSGRDVVYDGSRLAAKHGVVVVTVNYRVGVLGFLHLAEVLGAEHVSSGNVGLLDQVAALRWVGENIAAFGGDPGNVTVFGQSAGAMSIVSLITSPVASGLFHRAVVQSGSGELVSSPERADAVTHELLAVLGLDETETHRLWEVPVAELVSAEESVIAALRAGGDDVGLPFLPVVDGVVLPARPLDTIRAGTVTPVPLLLGANRDEGGLFLLAPGSPEPSHAALTGARLFLEPTERLAEAYAALTPDVWRYLFTWRSGARDGLLGACHSLELPFVFDNLDRPGVSIFTGPNPPQALADDLGEAWTAFARDGAPPTGWPRFDLEDRWTRLLDVPCSTERDPSRPLRRLRAAAGLSDEEDW</sequence>
<dbReference type="PANTHER" id="PTHR43918:SF4">
    <property type="entry name" value="CARBOXYLIC ESTER HYDROLASE"/>
    <property type="match status" value="1"/>
</dbReference>
<dbReference type="GO" id="GO:0005886">
    <property type="term" value="C:plasma membrane"/>
    <property type="evidence" value="ECO:0007669"/>
    <property type="project" value="TreeGrafter"/>
</dbReference>
<keyword evidence="2 3" id="KW-0378">Hydrolase</keyword>
<dbReference type="Gene3D" id="3.40.50.1820">
    <property type="entry name" value="alpha/beta hydrolase"/>
    <property type="match status" value="1"/>
</dbReference>
<gene>
    <name evidence="6" type="ORF">FHS44_000500</name>
</gene>
<feature type="region of interest" description="Disordered" evidence="4">
    <location>
        <begin position="446"/>
        <end position="469"/>
    </location>
</feature>
<dbReference type="InterPro" id="IPR019826">
    <property type="entry name" value="Carboxylesterase_B_AS"/>
</dbReference>
<dbReference type="GO" id="GO:0006581">
    <property type="term" value="P:acetylcholine catabolic process"/>
    <property type="evidence" value="ECO:0007669"/>
    <property type="project" value="TreeGrafter"/>
</dbReference>
<dbReference type="EMBL" id="JACHJP010000001">
    <property type="protein sequence ID" value="MBB4913428.1"/>
    <property type="molecule type" value="Genomic_DNA"/>
</dbReference>
<organism evidence="6 7">
    <name type="scientific">Streptosporangium saharense</name>
    <dbReference type="NCBI Taxonomy" id="1706840"/>
    <lineage>
        <taxon>Bacteria</taxon>
        <taxon>Bacillati</taxon>
        <taxon>Actinomycetota</taxon>
        <taxon>Actinomycetes</taxon>
        <taxon>Streptosporangiales</taxon>
        <taxon>Streptosporangiaceae</taxon>
        <taxon>Streptosporangium</taxon>
    </lineage>
</organism>
<dbReference type="InterPro" id="IPR002018">
    <property type="entry name" value="CarbesteraseB"/>
</dbReference>
<keyword evidence="7" id="KW-1185">Reference proteome</keyword>
<dbReference type="GO" id="GO:0005615">
    <property type="term" value="C:extracellular space"/>
    <property type="evidence" value="ECO:0007669"/>
    <property type="project" value="TreeGrafter"/>
</dbReference>
<protein>
    <recommendedName>
        <fullName evidence="3">Carboxylic ester hydrolase</fullName>
        <ecNumber evidence="3">3.1.1.-</ecNumber>
    </recommendedName>
</protein>
<dbReference type="SUPFAM" id="SSF53474">
    <property type="entry name" value="alpha/beta-Hydrolases"/>
    <property type="match status" value="1"/>
</dbReference>
<name>A0A7W7QH47_9ACTN</name>
<dbReference type="Proteomes" id="UP000552644">
    <property type="component" value="Unassembled WGS sequence"/>
</dbReference>
<dbReference type="EC" id="3.1.1.-" evidence="3"/>
<dbReference type="PANTHER" id="PTHR43918">
    <property type="entry name" value="ACETYLCHOLINESTERASE"/>
    <property type="match status" value="1"/>
</dbReference>
<evidence type="ECO:0000313" key="6">
    <source>
        <dbReference type="EMBL" id="MBB4913428.1"/>
    </source>
</evidence>
<evidence type="ECO:0000256" key="3">
    <source>
        <dbReference type="RuleBase" id="RU361235"/>
    </source>
</evidence>
<dbReference type="PROSITE" id="PS00122">
    <property type="entry name" value="CARBOXYLESTERASE_B_1"/>
    <property type="match status" value="1"/>
</dbReference>
<evidence type="ECO:0000256" key="4">
    <source>
        <dbReference type="SAM" id="MobiDB-lite"/>
    </source>
</evidence>
<dbReference type="GO" id="GO:0003990">
    <property type="term" value="F:acetylcholinesterase activity"/>
    <property type="evidence" value="ECO:0007669"/>
    <property type="project" value="TreeGrafter"/>
</dbReference>
<dbReference type="RefSeq" id="WP_221460290.1">
    <property type="nucleotide sequence ID" value="NZ_JACHJP010000001.1"/>
</dbReference>
<feature type="domain" description="Carboxylesterase type B" evidence="5">
    <location>
        <begin position="2"/>
        <end position="321"/>
    </location>
</feature>
<comment type="similarity">
    <text evidence="1 3">Belongs to the type-B carboxylesterase/lipase family.</text>
</comment>
<evidence type="ECO:0000256" key="2">
    <source>
        <dbReference type="ARBA" id="ARBA00022801"/>
    </source>
</evidence>
<evidence type="ECO:0000313" key="7">
    <source>
        <dbReference type="Proteomes" id="UP000552644"/>
    </source>
</evidence>
<dbReference type="AlphaFoldDB" id="A0A7W7QH47"/>
<proteinExistence type="inferred from homology"/>
<evidence type="ECO:0000256" key="1">
    <source>
        <dbReference type="ARBA" id="ARBA00005964"/>
    </source>
</evidence>
<evidence type="ECO:0000259" key="5">
    <source>
        <dbReference type="Pfam" id="PF00135"/>
    </source>
</evidence>
<comment type="caution">
    <text evidence="6">The sequence shown here is derived from an EMBL/GenBank/DDBJ whole genome shotgun (WGS) entry which is preliminary data.</text>
</comment>
<dbReference type="InterPro" id="IPR029058">
    <property type="entry name" value="AB_hydrolase_fold"/>
</dbReference>
<dbReference type="InterPro" id="IPR050654">
    <property type="entry name" value="AChE-related_enzymes"/>
</dbReference>
<dbReference type="GO" id="GO:0019695">
    <property type="term" value="P:choline metabolic process"/>
    <property type="evidence" value="ECO:0007669"/>
    <property type="project" value="TreeGrafter"/>
</dbReference>